<proteinExistence type="predicted"/>
<dbReference type="EMBL" id="MT144991">
    <property type="protein sequence ID" value="QJI02318.1"/>
    <property type="molecule type" value="Genomic_DNA"/>
</dbReference>
<reference evidence="1" key="1">
    <citation type="submission" date="2020-03" db="EMBL/GenBank/DDBJ databases">
        <title>The deep terrestrial virosphere.</title>
        <authorList>
            <person name="Holmfeldt K."/>
            <person name="Nilsson E."/>
            <person name="Simone D."/>
            <person name="Lopez-Fernandez M."/>
            <person name="Wu X."/>
            <person name="de Brujin I."/>
            <person name="Lundin D."/>
            <person name="Andersson A."/>
            <person name="Bertilsson S."/>
            <person name="Dopson M."/>
        </authorList>
    </citation>
    <scope>NUCLEOTIDE SEQUENCE</scope>
    <source>
        <strain evidence="1">TM448B03097</strain>
    </source>
</reference>
<dbReference type="InterPro" id="IPR036390">
    <property type="entry name" value="WH_DNA-bd_sf"/>
</dbReference>
<sequence length="90" mass="9427">MSQTHTLTADDYGVLANADAAADGRCRISPSASPEGREATKAALRHLHRLADEGYLAEVPVPHRPDFPVFALTETGRTALAARTAGSAAD</sequence>
<evidence type="ECO:0000313" key="1">
    <source>
        <dbReference type="EMBL" id="QJI02318.1"/>
    </source>
</evidence>
<protein>
    <submittedName>
        <fullName evidence="1">Uncharacterized protein</fullName>
    </submittedName>
</protein>
<accession>A0A6M3XZ76</accession>
<gene>
    <name evidence="1" type="ORF">TM448B03097_0009</name>
</gene>
<organism evidence="1">
    <name type="scientific">viral metagenome</name>
    <dbReference type="NCBI Taxonomy" id="1070528"/>
    <lineage>
        <taxon>unclassified sequences</taxon>
        <taxon>metagenomes</taxon>
        <taxon>organismal metagenomes</taxon>
    </lineage>
</organism>
<dbReference type="AlphaFoldDB" id="A0A6M3XZ76"/>
<name>A0A6M3XZ76_9ZZZZ</name>
<dbReference type="SUPFAM" id="SSF46785">
    <property type="entry name" value="Winged helix' DNA-binding domain"/>
    <property type="match status" value="1"/>
</dbReference>